<dbReference type="InterPro" id="IPR036812">
    <property type="entry name" value="NAD(P)_OxRdtase_dom_sf"/>
</dbReference>
<dbReference type="InterPro" id="IPR023210">
    <property type="entry name" value="NADP_OxRdtase_dom"/>
</dbReference>
<evidence type="ECO:0000313" key="1">
    <source>
        <dbReference type="EMBL" id="MFC1413252.1"/>
    </source>
</evidence>
<dbReference type="PANTHER" id="PTHR43364">
    <property type="entry name" value="NADH-SPECIFIC METHYLGLYOXAL REDUCTASE-RELATED"/>
    <property type="match status" value="1"/>
</dbReference>
<dbReference type="Gene3D" id="3.20.20.100">
    <property type="entry name" value="NADP-dependent oxidoreductase domain"/>
    <property type="match status" value="1"/>
</dbReference>
<proteinExistence type="predicted"/>
<comment type="caution">
    <text evidence="1">The sequence shown here is derived from an EMBL/GenBank/DDBJ whole genome shotgun (WGS) entry which is preliminary data.</text>
</comment>
<dbReference type="InterPro" id="IPR050523">
    <property type="entry name" value="AKR_Detox_Biosynth"/>
</dbReference>
<dbReference type="EMBL" id="JBHEZX010000015">
    <property type="protein sequence ID" value="MFC1413252.1"/>
    <property type="molecule type" value="Genomic_DNA"/>
</dbReference>
<dbReference type="SUPFAM" id="SSF51430">
    <property type="entry name" value="NAD(P)-linked oxidoreductase"/>
    <property type="match status" value="1"/>
</dbReference>
<keyword evidence="2" id="KW-1185">Reference proteome</keyword>
<organism evidence="1 2">
    <name type="scientific">Streptacidiphilus alkalitolerans</name>
    <dbReference type="NCBI Taxonomy" id="3342712"/>
    <lineage>
        <taxon>Bacteria</taxon>
        <taxon>Bacillati</taxon>
        <taxon>Actinomycetota</taxon>
        <taxon>Actinomycetes</taxon>
        <taxon>Kitasatosporales</taxon>
        <taxon>Streptomycetaceae</taxon>
        <taxon>Streptacidiphilus</taxon>
    </lineage>
</organism>
<dbReference type="Pfam" id="PF00248">
    <property type="entry name" value="Aldo_ket_red"/>
    <property type="match status" value="1"/>
</dbReference>
<dbReference type="Proteomes" id="UP001592582">
    <property type="component" value="Unassembled WGS sequence"/>
</dbReference>
<protein>
    <submittedName>
        <fullName evidence="1">Aldo/keto reductase</fullName>
    </submittedName>
</protein>
<accession>A0ABV6VHM4</accession>
<dbReference type="CDD" id="cd19081">
    <property type="entry name" value="AKR_AKR9C1"/>
    <property type="match status" value="1"/>
</dbReference>
<dbReference type="PANTHER" id="PTHR43364:SF4">
    <property type="entry name" value="NAD(P)-LINKED OXIDOREDUCTASE SUPERFAMILY PROTEIN"/>
    <property type="match status" value="1"/>
</dbReference>
<reference evidence="1 2" key="1">
    <citation type="submission" date="2024-09" db="EMBL/GenBank/DDBJ databases">
        <authorList>
            <person name="Lee S.D."/>
        </authorList>
    </citation>
    <scope>NUCLEOTIDE SEQUENCE [LARGE SCALE GENOMIC DNA]</scope>
    <source>
        <strain evidence="1 2">N1-1</strain>
    </source>
</reference>
<gene>
    <name evidence="1" type="ORF">ACEZDG_28695</name>
</gene>
<sequence length="344" mass="37620">MEYRTLGGTGTVVSAQCLGTMTFGKESSEDVSHAQLDRFVELGGNFIDTADVYSRGLSEEIIGRWLAARPGVREQLVIATKGRFPMGDGPNDAGLTRSHLTRALDASLRRLGIETVDLYQAHAWDPLTPVEETLGFFDDAVRAGKIRYAGVSNFLGWQLQKASLLTQFRGLTPIVTLQPQYNLLIRDIEFELIDVCRNEEIGILPWSPLAGGWLTGKYRRDESPTGATRLGEDPGRGMEAYAPRNAQERTWQVIDAVRQVAEGRGVSLSQVALAWVADRPAVTSVILGARTLEQLDDNLAAAGLHLSEKETALLDQASAPIVSDYPYGVPGVQQRSRTLPVTDK</sequence>
<name>A0ABV6VHM4_9ACTN</name>
<evidence type="ECO:0000313" key="2">
    <source>
        <dbReference type="Proteomes" id="UP001592582"/>
    </source>
</evidence>